<feature type="transmembrane region" description="Helical" evidence="6">
    <location>
        <begin position="368"/>
        <end position="386"/>
    </location>
</feature>
<dbReference type="GO" id="GO:0016020">
    <property type="term" value="C:membrane"/>
    <property type="evidence" value="ECO:0007669"/>
    <property type="project" value="UniProtKB-SubCell"/>
</dbReference>
<dbReference type="KEGG" id="ccp:CHC_T00002831001"/>
<evidence type="ECO:0000256" key="1">
    <source>
        <dbReference type="ARBA" id="ARBA00004141"/>
    </source>
</evidence>
<feature type="transmembrane region" description="Helical" evidence="6">
    <location>
        <begin position="331"/>
        <end position="356"/>
    </location>
</feature>
<keyword evidence="9" id="KW-1185">Reference proteome</keyword>
<dbReference type="SUPFAM" id="SSF103481">
    <property type="entry name" value="Multidrug resistance efflux transporter EmrE"/>
    <property type="match status" value="2"/>
</dbReference>
<evidence type="ECO:0000313" key="8">
    <source>
        <dbReference type="EMBL" id="CDF34142.1"/>
    </source>
</evidence>
<name>R7Q6H2_CHOCR</name>
<keyword evidence="2 6" id="KW-0812">Transmembrane</keyword>
<dbReference type="InterPro" id="IPR000620">
    <property type="entry name" value="EamA_dom"/>
</dbReference>
<feature type="transmembrane region" description="Helical" evidence="6">
    <location>
        <begin position="300"/>
        <end position="319"/>
    </location>
</feature>
<organism evidence="8 9">
    <name type="scientific">Chondrus crispus</name>
    <name type="common">Carrageen Irish moss</name>
    <name type="synonym">Polymorpha crispa</name>
    <dbReference type="NCBI Taxonomy" id="2769"/>
    <lineage>
        <taxon>Eukaryota</taxon>
        <taxon>Rhodophyta</taxon>
        <taxon>Florideophyceae</taxon>
        <taxon>Rhodymeniophycidae</taxon>
        <taxon>Gigartinales</taxon>
        <taxon>Gigartinaceae</taxon>
        <taxon>Chondrus</taxon>
    </lineage>
</organism>
<evidence type="ECO:0000313" key="9">
    <source>
        <dbReference type="Proteomes" id="UP000012073"/>
    </source>
</evidence>
<keyword evidence="4 6" id="KW-0472">Membrane</keyword>
<evidence type="ECO:0000256" key="6">
    <source>
        <dbReference type="SAM" id="Phobius"/>
    </source>
</evidence>
<feature type="transmembrane region" description="Helical" evidence="6">
    <location>
        <begin position="115"/>
        <end position="135"/>
    </location>
</feature>
<reference evidence="9" key="1">
    <citation type="journal article" date="2013" name="Proc. Natl. Acad. Sci. U.S.A.">
        <title>Genome structure and metabolic features in the red seaweed Chondrus crispus shed light on evolution of the Archaeplastida.</title>
        <authorList>
            <person name="Collen J."/>
            <person name="Porcel B."/>
            <person name="Carre W."/>
            <person name="Ball S.G."/>
            <person name="Chaparro C."/>
            <person name="Tonon T."/>
            <person name="Barbeyron T."/>
            <person name="Michel G."/>
            <person name="Noel B."/>
            <person name="Valentin K."/>
            <person name="Elias M."/>
            <person name="Artiguenave F."/>
            <person name="Arun A."/>
            <person name="Aury J.M."/>
            <person name="Barbosa-Neto J.F."/>
            <person name="Bothwell J.H."/>
            <person name="Bouget F.Y."/>
            <person name="Brillet L."/>
            <person name="Cabello-Hurtado F."/>
            <person name="Capella-Gutierrez S."/>
            <person name="Charrier B."/>
            <person name="Cladiere L."/>
            <person name="Cock J.M."/>
            <person name="Coelho S.M."/>
            <person name="Colleoni C."/>
            <person name="Czjzek M."/>
            <person name="Da Silva C."/>
            <person name="Delage L."/>
            <person name="Denoeud F."/>
            <person name="Deschamps P."/>
            <person name="Dittami S.M."/>
            <person name="Gabaldon T."/>
            <person name="Gachon C.M."/>
            <person name="Groisillier A."/>
            <person name="Herve C."/>
            <person name="Jabbari K."/>
            <person name="Katinka M."/>
            <person name="Kloareg B."/>
            <person name="Kowalczyk N."/>
            <person name="Labadie K."/>
            <person name="Leblanc C."/>
            <person name="Lopez P.J."/>
            <person name="McLachlan D.H."/>
            <person name="Meslet-Cladiere L."/>
            <person name="Moustafa A."/>
            <person name="Nehr Z."/>
            <person name="Nyvall Collen P."/>
            <person name="Panaud O."/>
            <person name="Partensky F."/>
            <person name="Poulain J."/>
            <person name="Rensing S.A."/>
            <person name="Rousvoal S."/>
            <person name="Samson G."/>
            <person name="Symeonidi A."/>
            <person name="Weissenbach J."/>
            <person name="Zambounis A."/>
            <person name="Wincker P."/>
            <person name="Boyen C."/>
        </authorList>
    </citation>
    <scope>NUCLEOTIDE SEQUENCE [LARGE SCALE GENOMIC DNA]</scope>
    <source>
        <strain evidence="9">cv. Stackhouse</strain>
    </source>
</reference>
<feature type="domain" description="EamA" evidence="7">
    <location>
        <begin position="301"/>
        <end position="441"/>
    </location>
</feature>
<evidence type="ECO:0000256" key="4">
    <source>
        <dbReference type="ARBA" id="ARBA00023136"/>
    </source>
</evidence>
<dbReference type="GeneID" id="17321673"/>
<dbReference type="PANTHER" id="PTHR23051">
    <property type="entry name" value="SOLUTE CARRIER FAMILY 35, MEMBER F5"/>
    <property type="match status" value="1"/>
</dbReference>
<keyword evidence="3 6" id="KW-1133">Transmembrane helix</keyword>
<sequence length="449" mass="48112">MPRVAQVHINIDALRGRQLGRSSSRLHTYMTCCGEETTPRQAVVADSTSLAIVKTNIAEANGMLSSAAGPHVPSARQHAIGVTLAVCVAFIWVGSSELVQILMSGDTVSERSHPQPYFITYVSLSTFVLCLLGFLRPSWRAKLYKPPGHIDHTAPGTMLDSEAISPLSSDGAPSPPVLNDEDSDGDKGPELLQFDIEDPGSEDNHAIIFSAGQVLRMALVISPLFFLSDWIFTLGLSMTTVASTSTISTISGLFTLILGAFMKVERFSIRKLFAAIATIAGVAIICSFDKKKTQGDRNFVGDMVNVVSALIYAVYTILLKSKSGPPGAIDISMLFSFMGAAVLIGGIPGLFLLHWTNLERFELPTPKLAGILFANALIGTVLSDFLWAKSVVLTTPMIGTLALSLSVPLSVIADILFRGDHFSLPYLIGVTMVFSGFIVNVLCLLLGCM</sequence>
<dbReference type="PhylomeDB" id="R7Q6H2"/>
<evidence type="ECO:0000256" key="3">
    <source>
        <dbReference type="ARBA" id="ARBA00022989"/>
    </source>
</evidence>
<dbReference type="OMA" id="FWCKALI"/>
<feature type="transmembrane region" description="Helical" evidence="6">
    <location>
        <begin position="398"/>
        <end position="417"/>
    </location>
</feature>
<dbReference type="InterPro" id="IPR037185">
    <property type="entry name" value="EmrE-like"/>
</dbReference>
<comment type="subcellular location">
    <subcellularLocation>
        <location evidence="1">Membrane</location>
        <topology evidence="1">Multi-pass membrane protein</topology>
    </subcellularLocation>
</comment>
<feature type="transmembrane region" description="Helical" evidence="6">
    <location>
        <begin position="214"/>
        <end position="232"/>
    </location>
</feature>
<feature type="transmembrane region" description="Helical" evidence="6">
    <location>
        <begin position="423"/>
        <end position="447"/>
    </location>
</feature>
<proteinExistence type="predicted"/>
<dbReference type="Gramene" id="CDF34142">
    <property type="protein sequence ID" value="CDF34142"/>
    <property type="gene ID" value="CHC_T00002831001"/>
</dbReference>
<accession>R7Q6H2</accession>
<dbReference type="AlphaFoldDB" id="R7Q6H2"/>
<feature type="transmembrane region" description="Helical" evidence="6">
    <location>
        <begin position="272"/>
        <end position="288"/>
    </location>
</feature>
<evidence type="ECO:0000256" key="5">
    <source>
        <dbReference type="SAM" id="MobiDB-lite"/>
    </source>
</evidence>
<feature type="transmembrane region" description="Helical" evidence="6">
    <location>
        <begin position="79"/>
        <end position="103"/>
    </location>
</feature>
<dbReference type="EMBL" id="HG001674">
    <property type="protein sequence ID" value="CDF34142.1"/>
    <property type="molecule type" value="Genomic_DNA"/>
</dbReference>
<evidence type="ECO:0000256" key="2">
    <source>
        <dbReference type="ARBA" id="ARBA00022692"/>
    </source>
</evidence>
<dbReference type="RefSeq" id="XP_005713961.1">
    <property type="nucleotide sequence ID" value="XM_005713904.1"/>
</dbReference>
<dbReference type="OrthoDB" id="1436450at2759"/>
<dbReference type="PANTHER" id="PTHR23051:SF0">
    <property type="entry name" value="SOLUTE CARRIER FAMILY 35 MEMBER F5"/>
    <property type="match status" value="1"/>
</dbReference>
<feature type="region of interest" description="Disordered" evidence="5">
    <location>
        <begin position="164"/>
        <end position="184"/>
    </location>
</feature>
<evidence type="ECO:0000259" key="7">
    <source>
        <dbReference type="Pfam" id="PF00892"/>
    </source>
</evidence>
<dbReference type="Pfam" id="PF00892">
    <property type="entry name" value="EamA"/>
    <property type="match status" value="1"/>
</dbReference>
<feature type="transmembrane region" description="Helical" evidence="6">
    <location>
        <begin position="238"/>
        <end position="260"/>
    </location>
</feature>
<gene>
    <name evidence="8" type="ORF">CHC_T00002831001</name>
</gene>
<dbReference type="Proteomes" id="UP000012073">
    <property type="component" value="Unassembled WGS sequence"/>
</dbReference>
<protein>
    <recommendedName>
        <fullName evidence="7">EamA domain-containing protein</fullName>
    </recommendedName>
</protein>